<dbReference type="STRING" id="137246.A0A401SZT2"/>
<protein>
    <recommendedName>
        <fullName evidence="4">Muscular LMNA-interacting protein</fullName>
    </recommendedName>
</protein>
<dbReference type="Pfam" id="PF15274">
    <property type="entry name" value="MLIP"/>
    <property type="match status" value="1"/>
</dbReference>
<keyword evidence="3" id="KW-1185">Reference proteome</keyword>
<accession>A0A401SZT2</accession>
<name>A0A401SZT2_CHIPU</name>
<feature type="compositionally biased region" description="Polar residues" evidence="1">
    <location>
        <begin position="267"/>
        <end position="283"/>
    </location>
</feature>
<feature type="compositionally biased region" description="Polar residues" evidence="1">
    <location>
        <begin position="206"/>
        <end position="235"/>
    </location>
</feature>
<reference evidence="2 3" key="1">
    <citation type="journal article" date="2018" name="Nat. Ecol. Evol.">
        <title>Shark genomes provide insights into elasmobranch evolution and the origin of vertebrates.</title>
        <authorList>
            <person name="Hara Y"/>
            <person name="Yamaguchi K"/>
            <person name="Onimaru K"/>
            <person name="Kadota M"/>
            <person name="Koyanagi M"/>
            <person name="Keeley SD"/>
            <person name="Tatsumi K"/>
            <person name="Tanaka K"/>
            <person name="Motone F"/>
            <person name="Kageyama Y"/>
            <person name="Nozu R"/>
            <person name="Adachi N"/>
            <person name="Nishimura O"/>
            <person name="Nakagawa R"/>
            <person name="Tanegashima C"/>
            <person name="Kiyatake I"/>
            <person name="Matsumoto R"/>
            <person name="Murakumo K"/>
            <person name="Nishida K"/>
            <person name="Terakita A"/>
            <person name="Kuratani S"/>
            <person name="Sato K"/>
            <person name="Hyodo S Kuraku.S."/>
        </authorList>
    </citation>
    <scope>NUCLEOTIDE SEQUENCE [LARGE SCALE GENOMIC DNA]</scope>
</reference>
<evidence type="ECO:0000256" key="1">
    <source>
        <dbReference type="SAM" id="MobiDB-lite"/>
    </source>
</evidence>
<dbReference type="PANTHER" id="PTHR31514:SF1">
    <property type="entry name" value="MUSCULAR LMNA-INTERACTING PROTEIN"/>
    <property type="match status" value="1"/>
</dbReference>
<gene>
    <name evidence="2" type="ORF">chiPu_0014370</name>
</gene>
<evidence type="ECO:0000313" key="2">
    <source>
        <dbReference type="EMBL" id="GCC35881.1"/>
    </source>
</evidence>
<dbReference type="EMBL" id="BEZZ01000756">
    <property type="protein sequence ID" value="GCC35881.1"/>
    <property type="molecule type" value="Genomic_DNA"/>
</dbReference>
<evidence type="ECO:0008006" key="4">
    <source>
        <dbReference type="Google" id="ProtNLM"/>
    </source>
</evidence>
<feature type="region of interest" description="Disordered" evidence="1">
    <location>
        <begin position="206"/>
        <end position="287"/>
    </location>
</feature>
<feature type="region of interest" description="Disordered" evidence="1">
    <location>
        <begin position="472"/>
        <end position="504"/>
    </location>
</feature>
<dbReference type="PANTHER" id="PTHR31514">
    <property type="entry name" value="MUSCULAR LMNA-INTERACTING PROTEIN MLIP"/>
    <property type="match status" value="1"/>
</dbReference>
<organism evidence="2 3">
    <name type="scientific">Chiloscyllium punctatum</name>
    <name type="common">Brownbanded bambooshark</name>
    <name type="synonym">Hemiscyllium punctatum</name>
    <dbReference type="NCBI Taxonomy" id="137246"/>
    <lineage>
        <taxon>Eukaryota</taxon>
        <taxon>Metazoa</taxon>
        <taxon>Chordata</taxon>
        <taxon>Craniata</taxon>
        <taxon>Vertebrata</taxon>
        <taxon>Chondrichthyes</taxon>
        <taxon>Elasmobranchii</taxon>
        <taxon>Galeomorphii</taxon>
        <taxon>Galeoidea</taxon>
        <taxon>Orectolobiformes</taxon>
        <taxon>Hemiscylliidae</taxon>
        <taxon>Chiloscyllium</taxon>
    </lineage>
</organism>
<dbReference type="OrthoDB" id="9907594at2759"/>
<dbReference type="AlphaFoldDB" id="A0A401SZT2"/>
<evidence type="ECO:0000313" key="3">
    <source>
        <dbReference type="Proteomes" id="UP000287033"/>
    </source>
</evidence>
<dbReference type="Proteomes" id="UP000287033">
    <property type="component" value="Unassembled WGS sequence"/>
</dbReference>
<sequence length="504" mass="55489">MKSALGSEGYAVRSTPSPQVTEQVHVNETAQPLAFTFIPSVRRLPVHIQVINTTRSSPCPRKQQKTSSIMNEPLHITEELPSADVAMTDTIDRRTPVQQAEISQSWSNKGGDVSAEESGSLEGIFKAELVFLADSYGTDSDCYSGENEAEVDLSTKRLPLSSLSPNSFVDDKNGSIQKELEVYESKSHMLQDAEQKMNRAVQEPFFQSSTSSCTPDNVITQPLTSTTENGDSSAADTRPHPTAQLSNPRLEITTSSSTQSPPPPSHFSRSGTKSPAQSLSYSTEIEPKKPQKYKIKSSYKAFAAIPTNTLLLEQKAIDEAISDSEESAAAGTSEKTHSQFLLESESLRQQTEELYATIEQLLEDPLPTRSSSSTPNSLQKLQYSKAYKANLHLSASESTESRPTRPGVIRPITAVQKVPAVPKFEETCHNLFRKHPEEFGDTEPRHSITTIHENEALGINELTDATTELNRDQYQSQNGQRGLETSVPPKSDYNQEALVILEEE</sequence>
<dbReference type="InterPro" id="IPR029331">
    <property type="entry name" value="MLIP"/>
</dbReference>
<proteinExistence type="predicted"/>
<comment type="caution">
    <text evidence="2">The sequence shown here is derived from an EMBL/GenBank/DDBJ whole genome shotgun (WGS) entry which is preliminary data.</text>
</comment>